<gene>
    <name evidence="8" type="ORF">EV420DRAFT_449654</name>
</gene>
<feature type="DNA-binding region" description="Fork-head" evidence="5">
    <location>
        <begin position="232"/>
        <end position="324"/>
    </location>
</feature>
<reference evidence="8" key="1">
    <citation type="submission" date="2023-06" db="EMBL/GenBank/DDBJ databases">
        <authorList>
            <consortium name="Lawrence Berkeley National Laboratory"/>
            <person name="Ahrendt S."/>
            <person name="Sahu N."/>
            <person name="Indic B."/>
            <person name="Wong-Bajracharya J."/>
            <person name="Merenyi Z."/>
            <person name="Ke H.-M."/>
            <person name="Monk M."/>
            <person name="Kocsube S."/>
            <person name="Drula E."/>
            <person name="Lipzen A."/>
            <person name="Balint B."/>
            <person name="Henrissat B."/>
            <person name="Andreopoulos B."/>
            <person name="Martin F.M."/>
            <person name="Harder C.B."/>
            <person name="Rigling D."/>
            <person name="Ford K.L."/>
            <person name="Foster G.D."/>
            <person name="Pangilinan J."/>
            <person name="Papanicolaou A."/>
            <person name="Barry K."/>
            <person name="LaButti K."/>
            <person name="Viragh M."/>
            <person name="Koriabine M."/>
            <person name="Yan M."/>
            <person name="Riley R."/>
            <person name="Champramary S."/>
            <person name="Plett K.L."/>
            <person name="Tsai I.J."/>
            <person name="Slot J."/>
            <person name="Sipos G."/>
            <person name="Plett J."/>
            <person name="Nagy L.G."/>
            <person name="Grigoriev I.V."/>
        </authorList>
    </citation>
    <scope>NUCLEOTIDE SEQUENCE</scope>
    <source>
        <strain evidence="8">CCBAS 213</strain>
    </source>
</reference>
<feature type="region of interest" description="Disordered" evidence="6">
    <location>
        <begin position="316"/>
        <end position="361"/>
    </location>
</feature>
<keyword evidence="2 5" id="KW-0238">DNA-binding</keyword>
<feature type="compositionally biased region" description="Basic residues" evidence="6">
    <location>
        <begin position="318"/>
        <end position="329"/>
    </location>
</feature>
<evidence type="ECO:0000256" key="3">
    <source>
        <dbReference type="ARBA" id="ARBA00023163"/>
    </source>
</evidence>
<evidence type="ECO:0000259" key="7">
    <source>
        <dbReference type="PROSITE" id="PS50039"/>
    </source>
</evidence>
<dbReference type="EMBL" id="JAUEPS010000002">
    <property type="protein sequence ID" value="KAK0468155.1"/>
    <property type="molecule type" value="Genomic_DNA"/>
</dbReference>
<accession>A0AA39NM83</accession>
<dbReference type="Pfam" id="PF00250">
    <property type="entry name" value="Forkhead"/>
    <property type="match status" value="1"/>
</dbReference>
<dbReference type="PROSITE" id="PS50039">
    <property type="entry name" value="FORK_HEAD_3"/>
    <property type="match status" value="1"/>
</dbReference>
<evidence type="ECO:0000256" key="5">
    <source>
        <dbReference type="PROSITE-ProRule" id="PRU00089"/>
    </source>
</evidence>
<organism evidence="8 9">
    <name type="scientific">Armillaria tabescens</name>
    <name type="common">Ringless honey mushroom</name>
    <name type="synonym">Agaricus tabescens</name>
    <dbReference type="NCBI Taxonomy" id="1929756"/>
    <lineage>
        <taxon>Eukaryota</taxon>
        <taxon>Fungi</taxon>
        <taxon>Dikarya</taxon>
        <taxon>Basidiomycota</taxon>
        <taxon>Agaricomycotina</taxon>
        <taxon>Agaricomycetes</taxon>
        <taxon>Agaricomycetidae</taxon>
        <taxon>Agaricales</taxon>
        <taxon>Marasmiineae</taxon>
        <taxon>Physalacriaceae</taxon>
        <taxon>Desarmillaria</taxon>
    </lineage>
</organism>
<dbReference type="InterPro" id="IPR045912">
    <property type="entry name" value="FOXJ2/3-like"/>
</dbReference>
<dbReference type="GO" id="GO:0000981">
    <property type="term" value="F:DNA-binding transcription factor activity, RNA polymerase II-specific"/>
    <property type="evidence" value="ECO:0007669"/>
    <property type="project" value="TreeGrafter"/>
</dbReference>
<keyword evidence="1" id="KW-0805">Transcription regulation</keyword>
<name>A0AA39NM83_ARMTA</name>
<evidence type="ECO:0000256" key="1">
    <source>
        <dbReference type="ARBA" id="ARBA00023015"/>
    </source>
</evidence>
<proteinExistence type="predicted"/>
<evidence type="ECO:0000256" key="2">
    <source>
        <dbReference type="ARBA" id="ARBA00023125"/>
    </source>
</evidence>
<keyword evidence="3" id="KW-0804">Transcription</keyword>
<keyword evidence="4 5" id="KW-0539">Nucleus</keyword>
<dbReference type="InterPro" id="IPR001766">
    <property type="entry name" value="Fork_head_dom"/>
</dbReference>
<sequence length="400" mass="44516">MPTNRMYATYPEHSYIDSGLVYVSGADSNTDVPAPCFFQLPGDDLDPPYVPKDGSGSQCILGDHDILHALKPSSLGWSSQFYPVPDRAPLTGYQAQAHDYPPRSHSPIRLVSPVMEHSAYRRKNDSHRWADHRARAGSLYPSSIGSHLGNVDNVPHTHSPFSSTTSFQDQDRPFRDHTATIQARSSGFHLTEYSDSSGIPDAGSFLRKVLNIPAHIPIHLSSLRDPRDRAGRPPYSIPQLAAVAIYSNPRNKASAAEIRQALMSRFEYFRHNESPLKETLKHALSHHSLFQRAPRARTEPGKGGFWYLDVSNPYGSRPRQRTARHHSSLTKHTETMLDTRASERQRSLPAQVDRETSFSTPSPSYIHDLDIASAYAADSSPFPGSFGGDSYLSLDKIHPI</sequence>
<protein>
    <recommendedName>
        <fullName evidence="7">Fork-head domain-containing protein</fullName>
    </recommendedName>
</protein>
<keyword evidence="9" id="KW-1185">Reference proteome</keyword>
<feature type="domain" description="Fork-head" evidence="7">
    <location>
        <begin position="232"/>
        <end position="324"/>
    </location>
</feature>
<dbReference type="PANTHER" id="PTHR46078:SF2">
    <property type="entry name" value="FORK-HEAD DOMAIN-CONTAINING PROTEIN"/>
    <property type="match status" value="1"/>
</dbReference>
<evidence type="ECO:0000313" key="8">
    <source>
        <dbReference type="EMBL" id="KAK0468155.1"/>
    </source>
</evidence>
<dbReference type="AlphaFoldDB" id="A0AA39NM83"/>
<dbReference type="InterPro" id="IPR036388">
    <property type="entry name" value="WH-like_DNA-bd_sf"/>
</dbReference>
<dbReference type="GO" id="GO:0000978">
    <property type="term" value="F:RNA polymerase II cis-regulatory region sequence-specific DNA binding"/>
    <property type="evidence" value="ECO:0007669"/>
    <property type="project" value="TreeGrafter"/>
</dbReference>
<evidence type="ECO:0000256" key="6">
    <source>
        <dbReference type="SAM" id="MobiDB-lite"/>
    </source>
</evidence>
<feature type="compositionally biased region" description="Basic and acidic residues" evidence="6">
    <location>
        <begin position="331"/>
        <end position="356"/>
    </location>
</feature>
<comment type="caution">
    <text evidence="8">The sequence shown here is derived from an EMBL/GenBank/DDBJ whole genome shotgun (WGS) entry which is preliminary data.</text>
</comment>
<evidence type="ECO:0000313" key="9">
    <source>
        <dbReference type="Proteomes" id="UP001175211"/>
    </source>
</evidence>
<dbReference type="PANTHER" id="PTHR46078">
    <property type="entry name" value="FORKHEAD BOX PROTEIN J2 FAMILY MEMBER"/>
    <property type="match status" value="1"/>
</dbReference>
<dbReference type="GeneID" id="85365721"/>
<dbReference type="CDD" id="cd00059">
    <property type="entry name" value="FH_FOX"/>
    <property type="match status" value="1"/>
</dbReference>
<dbReference type="GO" id="GO:0005634">
    <property type="term" value="C:nucleus"/>
    <property type="evidence" value="ECO:0007669"/>
    <property type="project" value="UniProtKB-SubCell"/>
</dbReference>
<evidence type="ECO:0000256" key="4">
    <source>
        <dbReference type="ARBA" id="ARBA00023242"/>
    </source>
</evidence>
<dbReference type="RefSeq" id="XP_060338430.1">
    <property type="nucleotide sequence ID" value="XM_060482173.1"/>
</dbReference>
<dbReference type="SUPFAM" id="SSF46785">
    <property type="entry name" value="Winged helix' DNA-binding domain"/>
    <property type="match status" value="1"/>
</dbReference>
<dbReference type="Proteomes" id="UP001175211">
    <property type="component" value="Unassembled WGS sequence"/>
</dbReference>
<dbReference type="SMART" id="SM00339">
    <property type="entry name" value="FH"/>
    <property type="match status" value="1"/>
</dbReference>
<comment type="subcellular location">
    <subcellularLocation>
        <location evidence="5">Nucleus</location>
    </subcellularLocation>
</comment>
<dbReference type="Gene3D" id="1.10.10.10">
    <property type="entry name" value="Winged helix-like DNA-binding domain superfamily/Winged helix DNA-binding domain"/>
    <property type="match status" value="1"/>
</dbReference>
<dbReference type="InterPro" id="IPR036390">
    <property type="entry name" value="WH_DNA-bd_sf"/>
</dbReference>